<reference evidence="4" key="1">
    <citation type="journal article" date="2014" name="Genome Announc.">
        <title>Draft genome sequence of the formaldehyde-resistant fungus Byssochlamys spectabilis No. 5 (anamorph Paecilomyces variotii No. 5) (NBRC109023).</title>
        <authorList>
            <person name="Oka T."/>
            <person name="Ekino K."/>
            <person name="Fukuda K."/>
            <person name="Nomura Y."/>
        </authorList>
    </citation>
    <scope>NUCLEOTIDE SEQUENCE [LARGE SCALE GENOMIC DNA]</scope>
    <source>
        <strain evidence="4">No. 5 / NBRC 109023</strain>
    </source>
</reference>
<accession>V5I036</accession>
<dbReference type="eggNOG" id="ENOG502QVMP">
    <property type="taxonomic scope" value="Eukaryota"/>
</dbReference>
<gene>
    <name evidence="3" type="ORF">PVAR5_4401</name>
</gene>
<organism evidence="3 4">
    <name type="scientific">Byssochlamys spectabilis (strain No. 5 / NBRC 109023)</name>
    <name type="common">Paecilomyces variotii</name>
    <dbReference type="NCBI Taxonomy" id="1356009"/>
    <lineage>
        <taxon>Eukaryota</taxon>
        <taxon>Fungi</taxon>
        <taxon>Dikarya</taxon>
        <taxon>Ascomycota</taxon>
        <taxon>Pezizomycotina</taxon>
        <taxon>Eurotiomycetes</taxon>
        <taxon>Eurotiomycetidae</taxon>
        <taxon>Eurotiales</taxon>
        <taxon>Thermoascaceae</taxon>
        <taxon>Paecilomyces</taxon>
    </lineage>
</organism>
<dbReference type="EMBL" id="BAUL01000137">
    <property type="protein sequence ID" value="GAD95755.1"/>
    <property type="molecule type" value="Genomic_DNA"/>
</dbReference>
<evidence type="ECO:0000259" key="2">
    <source>
        <dbReference type="Pfam" id="PF08787"/>
    </source>
</evidence>
<comment type="caution">
    <text evidence="3">The sequence shown here is derived from an EMBL/GenBank/DDBJ whole genome shotgun (WGS) entry which is preliminary data.</text>
</comment>
<dbReference type="InParanoid" id="V5I036"/>
<dbReference type="OrthoDB" id="77013at2759"/>
<evidence type="ECO:0000313" key="4">
    <source>
        <dbReference type="Proteomes" id="UP000018001"/>
    </source>
</evidence>
<feature type="chain" id="PRO_5004738287" description="Alginate lyase 2 domain-containing protein" evidence="1">
    <location>
        <begin position="18"/>
        <end position="247"/>
    </location>
</feature>
<sequence>MYATTIATLLFSAAVIALNPGCAPGGNFDLSKWNLQLPIGSAGSPTTISSSSLQGCNGYQDPGHQYFFTESGDGALVMKVPGSPSSSGCVTTPNSQHCRTELREVSPSSWDPNAATNRLSATLKVTQADDSSHGTVIGQIHIDDSVSSKPVCELFYNSNGDISIGVEQTRSGGNEVVTYVDNVPVATTFSYEIQYESNVLSVSINGGAAKTFSTYSLDAPESYFKVGNYNQGDSPSDVHFFAISTQH</sequence>
<dbReference type="HOGENOM" id="CLU_081538_1_0_1"/>
<keyword evidence="1" id="KW-0732">Signal</keyword>
<feature type="signal peptide" evidence="1">
    <location>
        <begin position="1"/>
        <end position="17"/>
    </location>
</feature>
<dbReference type="Gene3D" id="2.60.120.200">
    <property type="match status" value="1"/>
</dbReference>
<name>V5I036_BYSSN</name>
<proteinExistence type="predicted"/>
<protein>
    <recommendedName>
        <fullName evidence="2">Alginate lyase 2 domain-containing protein</fullName>
    </recommendedName>
</protein>
<evidence type="ECO:0000256" key="1">
    <source>
        <dbReference type="SAM" id="SignalP"/>
    </source>
</evidence>
<keyword evidence="4" id="KW-1185">Reference proteome</keyword>
<feature type="domain" description="Alginate lyase 2" evidence="2">
    <location>
        <begin position="28"/>
        <end position="247"/>
    </location>
</feature>
<dbReference type="InterPro" id="IPR013320">
    <property type="entry name" value="ConA-like_dom_sf"/>
</dbReference>
<dbReference type="Pfam" id="PF08787">
    <property type="entry name" value="Alginate_lyase2"/>
    <property type="match status" value="1"/>
</dbReference>
<dbReference type="AlphaFoldDB" id="V5I036"/>
<dbReference type="InterPro" id="IPR014895">
    <property type="entry name" value="Alginate_lyase_2"/>
</dbReference>
<evidence type="ECO:0000313" key="3">
    <source>
        <dbReference type="EMBL" id="GAD95755.1"/>
    </source>
</evidence>
<dbReference type="Proteomes" id="UP000018001">
    <property type="component" value="Unassembled WGS sequence"/>
</dbReference>
<dbReference type="SUPFAM" id="SSF49899">
    <property type="entry name" value="Concanavalin A-like lectins/glucanases"/>
    <property type="match status" value="1"/>
</dbReference>